<dbReference type="EMBL" id="ML737344">
    <property type="protein sequence ID" value="KAE8334196.1"/>
    <property type="molecule type" value="Genomic_DNA"/>
</dbReference>
<dbReference type="PANTHER" id="PTHR37535">
    <property type="entry name" value="FLUG DOMAIN PROTEIN"/>
    <property type="match status" value="1"/>
</dbReference>
<dbReference type="OrthoDB" id="4485682at2759"/>
<proteinExistence type="predicted"/>
<organism evidence="2">
    <name type="scientific">Aspergillus arachidicola</name>
    <dbReference type="NCBI Taxonomy" id="656916"/>
    <lineage>
        <taxon>Eukaryota</taxon>
        <taxon>Fungi</taxon>
        <taxon>Dikarya</taxon>
        <taxon>Ascomycota</taxon>
        <taxon>Pezizomycotina</taxon>
        <taxon>Eurotiomycetes</taxon>
        <taxon>Eurotiomycetidae</taxon>
        <taxon>Eurotiales</taxon>
        <taxon>Aspergillaceae</taxon>
        <taxon>Aspergillus</taxon>
        <taxon>Aspergillus subgen. Circumdati</taxon>
    </lineage>
</organism>
<protein>
    <submittedName>
        <fullName evidence="2">Uncharacterized protein</fullName>
    </submittedName>
</protein>
<dbReference type="PANTHER" id="PTHR37535:SF2">
    <property type="entry name" value="FINGER DOMAIN PROTEIN, PUTATIVE (AFU_ORTHOLOGUE AFUA_6G09300)-RELATED"/>
    <property type="match status" value="1"/>
</dbReference>
<dbReference type="Proteomes" id="UP000325558">
    <property type="component" value="Unassembled WGS sequence"/>
</dbReference>
<accession>A0A5N6XPC3</accession>
<dbReference type="InterPro" id="IPR021842">
    <property type="entry name" value="DUF3435"/>
</dbReference>
<sequence length="240" mass="27950">MIRIICGLDPDVELMRAVSRQSRWRDTRRPWFLTNQQRAQIEDHPELEEARCKLSNAHTQALRHKVRKNFDEEQAFLDIEAQLSGTAVEEDEDRSHLEDDMHPVQLHLVQCLVLYPISNSLEDEWNRRDAGADAVTQYCGVFEGGPRRGRPKRKASDSAASKSPSSQPHKVRRTQNNVDRDGAPDSTRDERIRATMEHIQESKQPRHCFQCFADEKQPDEICFERFHDSGCKNRICCRYH</sequence>
<reference evidence="2" key="1">
    <citation type="submission" date="2019-04" db="EMBL/GenBank/DDBJ databases">
        <title>Friends and foes A comparative genomics study of 23 Aspergillus species from section Flavi.</title>
        <authorList>
            <consortium name="DOE Joint Genome Institute"/>
            <person name="Kjaerbolling I."/>
            <person name="Vesth T."/>
            <person name="Frisvad J.C."/>
            <person name="Nybo J.L."/>
            <person name="Theobald S."/>
            <person name="Kildgaard S."/>
            <person name="Isbrandt T."/>
            <person name="Kuo A."/>
            <person name="Sato A."/>
            <person name="Lyhne E.K."/>
            <person name="Kogle M.E."/>
            <person name="Wiebenga A."/>
            <person name="Kun R.S."/>
            <person name="Lubbers R.J."/>
            <person name="Makela M.R."/>
            <person name="Barry K."/>
            <person name="Chovatia M."/>
            <person name="Clum A."/>
            <person name="Daum C."/>
            <person name="Haridas S."/>
            <person name="He G."/>
            <person name="LaButti K."/>
            <person name="Lipzen A."/>
            <person name="Mondo S."/>
            <person name="Riley R."/>
            <person name="Salamov A."/>
            <person name="Simmons B.A."/>
            <person name="Magnuson J.K."/>
            <person name="Henrissat B."/>
            <person name="Mortensen U.H."/>
            <person name="Larsen T.O."/>
            <person name="Devries R.P."/>
            <person name="Grigoriev I.V."/>
            <person name="Machida M."/>
            <person name="Baker S.E."/>
            <person name="Andersen M.R."/>
        </authorList>
    </citation>
    <scope>NUCLEOTIDE SEQUENCE</scope>
    <source>
        <strain evidence="2">CBS 117612</strain>
    </source>
</reference>
<feature type="region of interest" description="Disordered" evidence="1">
    <location>
        <begin position="141"/>
        <end position="188"/>
    </location>
</feature>
<gene>
    <name evidence="2" type="ORF">BDV24DRAFT_156995</name>
</gene>
<evidence type="ECO:0000313" key="2">
    <source>
        <dbReference type="EMBL" id="KAE8334196.1"/>
    </source>
</evidence>
<dbReference type="Pfam" id="PF11917">
    <property type="entry name" value="DUF3435"/>
    <property type="match status" value="1"/>
</dbReference>
<dbReference type="AlphaFoldDB" id="A0A5N6XPC3"/>
<name>A0A5N6XPC3_9EURO</name>
<feature type="compositionally biased region" description="Low complexity" evidence="1">
    <location>
        <begin position="157"/>
        <end position="168"/>
    </location>
</feature>
<evidence type="ECO:0000256" key="1">
    <source>
        <dbReference type="SAM" id="MobiDB-lite"/>
    </source>
</evidence>
<feature type="compositionally biased region" description="Basic and acidic residues" evidence="1">
    <location>
        <begin position="178"/>
        <end position="188"/>
    </location>
</feature>